<evidence type="ECO:0000313" key="2">
    <source>
        <dbReference type="Proteomes" id="UP000244722"/>
    </source>
</evidence>
<sequence>MTPNASDIFYQILGAIKSGQPEWLQYSDLAPKDSAVVLDSLFDPRNGFEDYRFRVHFSAPDRYLRVMMPTRLHEAGASWFAKQYAQWRVNGLIDDVGEDFLGLQPSPRITNFTGHWSGSIKHPNYSVIPDGPNGYPTHFPSVVLESSWIDTGMDDCRLWHEGSRGHVRVVILDLFPVPNPVPANPTLTIEELFGGCTPSGHIPETKLTLELIERSDPIY</sequence>
<keyword evidence="2" id="KW-1185">Reference proteome</keyword>
<evidence type="ECO:0000313" key="1">
    <source>
        <dbReference type="EMBL" id="PUU79832.1"/>
    </source>
</evidence>
<protein>
    <submittedName>
        <fullName evidence="1">Uncharacterized protein</fullName>
    </submittedName>
</protein>
<gene>
    <name evidence="1" type="ORF">B9Z19DRAFT_1063949</name>
</gene>
<organism evidence="1 2">
    <name type="scientific">Tuber borchii</name>
    <name type="common">White truffle</name>
    <dbReference type="NCBI Taxonomy" id="42251"/>
    <lineage>
        <taxon>Eukaryota</taxon>
        <taxon>Fungi</taxon>
        <taxon>Dikarya</taxon>
        <taxon>Ascomycota</taxon>
        <taxon>Pezizomycotina</taxon>
        <taxon>Pezizomycetes</taxon>
        <taxon>Pezizales</taxon>
        <taxon>Tuberaceae</taxon>
        <taxon>Tuber</taxon>
    </lineage>
</organism>
<dbReference type="AlphaFoldDB" id="A0A2T6ZWF9"/>
<comment type="caution">
    <text evidence="1">The sequence shown here is derived from an EMBL/GenBank/DDBJ whole genome shotgun (WGS) entry which is preliminary data.</text>
</comment>
<dbReference type="Proteomes" id="UP000244722">
    <property type="component" value="Unassembled WGS sequence"/>
</dbReference>
<accession>A0A2T6ZWF9</accession>
<dbReference type="EMBL" id="NESQ01000081">
    <property type="protein sequence ID" value="PUU79832.1"/>
    <property type="molecule type" value="Genomic_DNA"/>
</dbReference>
<reference evidence="1 2" key="1">
    <citation type="submission" date="2017-04" db="EMBL/GenBank/DDBJ databases">
        <title>Draft genome sequence of Tuber borchii Vittad., a whitish edible truffle.</title>
        <authorList>
            <consortium name="DOE Joint Genome Institute"/>
            <person name="Murat C."/>
            <person name="Kuo A."/>
            <person name="Barry K.W."/>
            <person name="Clum A."/>
            <person name="Dockter R.B."/>
            <person name="Fauchery L."/>
            <person name="Iotti M."/>
            <person name="Kohler A."/>
            <person name="Labutti K."/>
            <person name="Lindquist E.A."/>
            <person name="Lipzen A."/>
            <person name="Ohm R.A."/>
            <person name="Wang M."/>
            <person name="Grigoriev I.V."/>
            <person name="Zambonelli A."/>
            <person name="Martin F.M."/>
        </authorList>
    </citation>
    <scope>NUCLEOTIDE SEQUENCE [LARGE SCALE GENOMIC DNA]</scope>
    <source>
        <strain evidence="1 2">Tbo3840</strain>
    </source>
</reference>
<proteinExistence type="predicted"/>
<name>A0A2T6ZWF9_TUBBO</name>
<dbReference type="OrthoDB" id="76567at2759"/>